<dbReference type="EMBL" id="LSRQ01001227">
    <property type="protein sequence ID" value="OAY78670.1"/>
    <property type="molecule type" value="Genomic_DNA"/>
</dbReference>
<reference evidence="2 3" key="1">
    <citation type="journal article" date="2016" name="DNA Res.">
        <title>The draft genome of MD-2 pineapple using hybrid error correction of long reads.</title>
        <authorList>
            <person name="Redwan R.M."/>
            <person name="Saidin A."/>
            <person name="Kumar S.V."/>
        </authorList>
    </citation>
    <scope>NUCLEOTIDE SEQUENCE [LARGE SCALE GENOMIC DNA]</scope>
    <source>
        <strain evidence="3">cv. MD2</strain>
        <tissue evidence="2">Leaf</tissue>
    </source>
</reference>
<accession>A0A199VPP1</accession>
<feature type="compositionally biased region" description="Pro residues" evidence="1">
    <location>
        <begin position="71"/>
        <end position="81"/>
    </location>
</feature>
<dbReference type="Proteomes" id="UP000092600">
    <property type="component" value="Unassembled WGS sequence"/>
</dbReference>
<evidence type="ECO:0000313" key="2">
    <source>
        <dbReference type="EMBL" id="OAY78670.1"/>
    </source>
</evidence>
<gene>
    <name evidence="2" type="ORF">ACMD2_22570</name>
</gene>
<dbReference type="Gene3D" id="3.90.228.10">
    <property type="match status" value="1"/>
</dbReference>
<dbReference type="PANTHER" id="PTHR31681:SF47">
    <property type="entry name" value="SULFATED SURFACE-LIKE GLYCOPROTEIN"/>
    <property type="match status" value="1"/>
</dbReference>
<name>A0A199VPP1_ANACO</name>
<dbReference type="AlphaFoldDB" id="A0A199VPP1"/>
<dbReference type="PANTHER" id="PTHR31681">
    <property type="entry name" value="C2H2-LIKE ZINC FINGER PROTEIN"/>
    <property type="match status" value="1"/>
</dbReference>
<dbReference type="SUPFAM" id="SSF56399">
    <property type="entry name" value="ADP-ribosylation"/>
    <property type="match status" value="1"/>
</dbReference>
<proteinExistence type="predicted"/>
<comment type="caution">
    <text evidence="2">The sequence shown here is derived from an EMBL/GenBank/DDBJ whole genome shotgun (WGS) entry which is preliminary data.</text>
</comment>
<protein>
    <submittedName>
        <fullName evidence="2">Uncharacterized protein</fullName>
    </submittedName>
</protein>
<dbReference type="STRING" id="4615.A0A199VPP1"/>
<evidence type="ECO:0000313" key="3">
    <source>
        <dbReference type="Proteomes" id="UP000092600"/>
    </source>
</evidence>
<feature type="region of interest" description="Disordered" evidence="1">
    <location>
        <begin position="56"/>
        <end position="90"/>
    </location>
</feature>
<evidence type="ECO:0000256" key="1">
    <source>
        <dbReference type="SAM" id="MobiDB-lite"/>
    </source>
</evidence>
<sequence length="278" mass="28847">MANGWVRSLHCKSNAEHDVVDPASTTSKKQPLLHSLSCAASSLSIKDVVLFFPKYPSSKPQSDPKPKPKPKPTPTPTPSPSSPMAAAAGAGAGAGAMVELPVGHSSRRVVEIIFGSTWSTAADRAGFLFPGEIEAVLRVHNPARAVARFEEYRSAVRARAALSGEPRCAADGNEMMRFHCAPSCGGASAYGAAVAVAAAAGKGKGKGIRTFVGSGAAHDSAGGGRGRRAMLVSRVVAGRVRSESEPESEGESVRVGKCGLVVFDPRAILPCFLIIYKI</sequence>
<organism evidence="2 3">
    <name type="scientific">Ananas comosus</name>
    <name type="common">Pineapple</name>
    <name type="synonym">Ananas ananas</name>
    <dbReference type="NCBI Taxonomy" id="4615"/>
    <lineage>
        <taxon>Eukaryota</taxon>
        <taxon>Viridiplantae</taxon>
        <taxon>Streptophyta</taxon>
        <taxon>Embryophyta</taxon>
        <taxon>Tracheophyta</taxon>
        <taxon>Spermatophyta</taxon>
        <taxon>Magnoliopsida</taxon>
        <taxon>Liliopsida</taxon>
        <taxon>Poales</taxon>
        <taxon>Bromeliaceae</taxon>
        <taxon>Bromelioideae</taxon>
        <taxon>Ananas</taxon>
    </lineage>
</organism>